<dbReference type="Proteomes" id="UP000689195">
    <property type="component" value="Unassembled WGS sequence"/>
</dbReference>
<gene>
    <name evidence="1" type="ORF">PPENT_87.1.T0380230</name>
</gene>
<sequence>MMFILMGLFLVSHQELLLKVDQCTCRQILSLYDCNQLNKCNWNNEYGFCEDRKYADLDSYCSINSTNCPTNGCALYLGICKPFSGCSVYKAKTHDECQKISRLCTTNGEHCINVELLCDNFNDNQLACQIDLNGYPCYWNNENKKCYQIQACKEIPVSYKTHQSCFEKGQQSLLKCTAKQGGGCMDITQDCSGLQKEGCEINLEGKICFWDGTSCKEYICQNAPTSITTHFECQSFLSTCTLNAERKGCMEIAQECEIYISEPQCIQTKDTICFWYSVSCKDGDSNCQQKQECKSWKCENAEPTYNSDTLCRQFKSECTVNNTNNGCIQRLQQCSEYQTQQQCVSVLNDKQTCYWNGNKCVDKICDNAVLLKYNETSCSRYMSQCTVGNNQCILKTCNTYLSENLCSHDYQNNKCSWSGYCTQKTCDNASDELITHKECQQWLDTCTIKSDLKGCQNISHTCDSYKIKDQCYLAGNPKFQCLWLNEQCVQKSCFTASLDIDNDDECLSYLSTCMISDKKRGCVNRKGTCLELLQHQCSITSDGQQCFWNGTQCITRKCNQGVFNSFQSCKLFLPICTVNSDGIEYKGCINQSEKCSQYTNELMCIESLYEGKCIWNKKALQETCEVRSCQNSDQTTSDEACSNFLSYCTVNSDKTECIQRYEKCNEYLFAVNCIKTKSNKECIWFNNTCTDRTCDKADKTLTSHEQCQQFSKNCTTNGKGCIQIDQCTTYTTRSGCVIDSNNQLCVFQPRCNLQQCSDAPQQYSTDTQCRTFKKECTTNGNGCVMRTQCIDAYIEQACVTDSNGNKCQWINNQCLEYNCSSAPTNYVTELECHMYKSGCTTKQTGGCIIKGLCKDAKVQESCTTDKYGKQCIFSKDGCKDADCSDIPYKNHYDCVQYDPSCTSNGLTCIPQSKCNTKIQSGCFLGSDGPCLWVKNTCYQYSSCTSLQYQTHEQCYEFSHECTTDGNTCIPIDKCQFLPAQGCFQGTDGKCVYISEKQTCILFTGCNSIEYKTHQECQSLNKNCTTDETKCIELQDCSSYTKMSNCYLNNNQQKCYYDEQAKKCVDLQCSHLQFTTHDECNNVLKTCTSDNTKCIKIDNCETYDQNYCNFAPGLDGKCKYNSNDTKCQPVKCNEQIEDCSQISNCVDSGLGCVEYTTCDKYETEKACRYGGSDGYCVWYLDNGKGKCKIMTKCSDASSDKEACQFKSQTCQWTQTKTKSSCSQYTCSSKKQQTEMCQAILDFSGQQYELCALQNGYCFSEKLEYLGPSNCFSATAYTYTWDSVKSVCLQCGTQYQNNTEEENNLTNSNDSETNDKAQVLFPMLSLIISIYI</sequence>
<dbReference type="Pfam" id="PF01508">
    <property type="entry name" value="Paramecium_SA"/>
    <property type="match status" value="15"/>
</dbReference>
<dbReference type="InterPro" id="IPR002895">
    <property type="entry name" value="Paramecium_SA"/>
</dbReference>
<comment type="caution">
    <text evidence="1">The sequence shown here is derived from an EMBL/GenBank/DDBJ whole genome shotgun (WGS) entry which is preliminary data.</text>
</comment>
<dbReference type="EMBL" id="CAJJDO010000038">
    <property type="protein sequence ID" value="CAD8162769.1"/>
    <property type="molecule type" value="Genomic_DNA"/>
</dbReference>
<dbReference type="OrthoDB" id="4062651at2759"/>
<keyword evidence="2" id="KW-1185">Reference proteome</keyword>
<name>A0A8S1UG78_9CILI</name>
<proteinExistence type="predicted"/>
<evidence type="ECO:0000313" key="1">
    <source>
        <dbReference type="EMBL" id="CAD8162769.1"/>
    </source>
</evidence>
<reference evidence="1" key="1">
    <citation type="submission" date="2021-01" db="EMBL/GenBank/DDBJ databases">
        <authorList>
            <consortium name="Genoscope - CEA"/>
            <person name="William W."/>
        </authorList>
    </citation>
    <scope>NUCLEOTIDE SEQUENCE</scope>
</reference>
<protein>
    <submittedName>
        <fullName evidence="1">Uncharacterized protein</fullName>
    </submittedName>
</protein>
<organism evidence="1 2">
    <name type="scientific">Paramecium pentaurelia</name>
    <dbReference type="NCBI Taxonomy" id="43138"/>
    <lineage>
        <taxon>Eukaryota</taxon>
        <taxon>Sar</taxon>
        <taxon>Alveolata</taxon>
        <taxon>Ciliophora</taxon>
        <taxon>Intramacronucleata</taxon>
        <taxon>Oligohymenophorea</taxon>
        <taxon>Peniculida</taxon>
        <taxon>Parameciidae</taxon>
        <taxon>Paramecium</taxon>
    </lineage>
</organism>
<dbReference type="SMART" id="SM00639">
    <property type="entry name" value="PSA"/>
    <property type="match status" value="17"/>
</dbReference>
<evidence type="ECO:0000313" key="2">
    <source>
        <dbReference type="Proteomes" id="UP000689195"/>
    </source>
</evidence>
<accession>A0A8S1UG78</accession>